<comment type="similarity">
    <text evidence="2">Belongs to the AB hydrolase superfamily. MetX family.</text>
</comment>
<comment type="subcellular location">
    <subcellularLocation>
        <location evidence="2">Cytoplasm</location>
    </subcellularLocation>
</comment>
<dbReference type="PATRIC" id="fig|47500.8.peg.3709"/>
<dbReference type="InterPro" id="IPR000073">
    <property type="entry name" value="AB_hydrolase_1"/>
</dbReference>
<reference evidence="5 7" key="1">
    <citation type="submission" date="2015-07" db="EMBL/GenBank/DDBJ databases">
        <title>Fjat-14205 dsm 2895.</title>
        <authorList>
            <person name="Liu B."/>
            <person name="Wang J."/>
            <person name="Zhu Y."/>
            <person name="Liu G."/>
            <person name="Chen Q."/>
            <person name="Chen Z."/>
            <person name="Lan J."/>
            <person name="Che J."/>
            <person name="Ge C."/>
            <person name="Shi H."/>
            <person name="Pan Z."/>
            <person name="Liu X."/>
        </authorList>
    </citation>
    <scope>NUCLEOTIDE SEQUENCE [LARGE SCALE GENOMIC DNA]</scope>
    <source>
        <strain evidence="5 7">DSM 2895</strain>
    </source>
</reference>
<dbReference type="Pfam" id="PF00561">
    <property type="entry name" value="Abhydrolase_1"/>
    <property type="match status" value="1"/>
</dbReference>
<dbReference type="PANTHER" id="PTHR32268:SF11">
    <property type="entry name" value="HOMOSERINE O-ACETYLTRANSFERASE"/>
    <property type="match status" value="1"/>
</dbReference>
<keyword evidence="2 5" id="KW-0012">Acyltransferase</keyword>
<feature type="active site" evidence="3">
    <location>
        <position position="349"/>
    </location>
</feature>
<dbReference type="EMBL" id="FNED01000001">
    <property type="protein sequence ID" value="SDI12251.1"/>
    <property type="molecule type" value="Genomic_DNA"/>
</dbReference>
<comment type="subunit">
    <text evidence="2">Homodimer.</text>
</comment>
<dbReference type="GO" id="GO:0005737">
    <property type="term" value="C:cytoplasm"/>
    <property type="evidence" value="ECO:0007669"/>
    <property type="project" value="UniProtKB-SubCell"/>
</dbReference>
<dbReference type="InterPro" id="IPR029058">
    <property type="entry name" value="AB_hydrolase_fold"/>
</dbReference>
<evidence type="ECO:0000256" key="2">
    <source>
        <dbReference type="HAMAP-Rule" id="MF_00296"/>
    </source>
</evidence>
<keyword evidence="7" id="KW-1185">Reference proteome</keyword>
<dbReference type="ESTHER" id="anemi-a0a0k2wei6">
    <property type="family name" value="Homoserine_transacetylase"/>
</dbReference>
<dbReference type="EC" id="2.3.1.-" evidence="2"/>
<evidence type="ECO:0000256" key="3">
    <source>
        <dbReference type="PIRSR" id="PIRSR000443-1"/>
    </source>
</evidence>
<dbReference type="GO" id="GO:0009092">
    <property type="term" value="P:homoserine metabolic process"/>
    <property type="evidence" value="ECO:0007669"/>
    <property type="project" value="TreeGrafter"/>
</dbReference>
<dbReference type="Gene3D" id="1.10.1740.110">
    <property type="match status" value="1"/>
</dbReference>
<dbReference type="NCBIfam" id="NF005262">
    <property type="entry name" value="PRK06765.1"/>
    <property type="match status" value="1"/>
</dbReference>
<gene>
    <name evidence="5" type="ORF">AF333_25625</name>
    <name evidence="6" type="ORF">SAMN04487909_101618</name>
</gene>
<name>A0A0D1XYP3_ANEMI</name>
<feature type="domain" description="AB hydrolase-1" evidence="4">
    <location>
        <begin position="109"/>
        <end position="352"/>
    </location>
</feature>
<evidence type="ECO:0000259" key="4">
    <source>
        <dbReference type="Pfam" id="PF00561"/>
    </source>
</evidence>
<dbReference type="HAMAP" id="MF_00296">
    <property type="entry name" value="MetX_acyltransf"/>
    <property type="match status" value="1"/>
</dbReference>
<reference evidence="6 8" key="2">
    <citation type="submission" date="2016-10" db="EMBL/GenBank/DDBJ databases">
        <authorList>
            <person name="de Groot N.N."/>
        </authorList>
    </citation>
    <scope>NUCLEOTIDE SEQUENCE [LARGE SCALE GENOMIC DNA]</scope>
    <source>
        <strain evidence="6 8">DSM 2895</strain>
    </source>
</reference>
<dbReference type="GO" id="GO:0004414">
    <property type="term" value="F:homoserine O-acetyltransferase activity"/>
    <property type="evidence" value="ECO:0007669"/>
    <property type="project" value="TreeGrafter"/>
</dbReference>
<dbReference type="InterPro" id="IPR008220">
    <property type="entry name" value="HAT_MetX-like"/>
</dbReference>
<evidence type="ECO:0000313" key="8">
    <source>
        <dbReference type="Proteomes" id="UP000182836"/>
    </source>
</evidence>
<dbReference type="RefSeq" id="WP_043068235.1">
    <property type="nucleotide sequence ID" value="NZ_CCMI01000143.1"/>
</dbReference>
<dbReference type="EMBL" id="LGUG01000004">
    <property type="protein sequence ID" value="KON98308.1"/>
    <property type="molecule type" value="Genomic_DNA"/>
</dbReference>
<dbReference type="AlphaFoldDB" id="A0A0D1XYP3"/>
<dbReference type="STRING" id="47500.AF333_25625"/>
<evidence type="ECO:0000313" key="6">
    <source>
        <dbReference type="EMBL" id="SDI12251.1"/>
    </source>
</evidence>
<dbReference type="Proteomes" id="UP000037269">
    <property type="component" value="Unassembled WGS sequence"/>
</dbReference>
<evidence type="ECO:0000313" key="5">
    <source>
        <dbReference type="EMBL" id="KON98308.1"/>
    </source>
</evidence>
<keyword evidence="2" id="KW-0028">Amino-acid biosynthesis</keyword>
<evidence type="ECO:0000313" key="7">
    <source>
        <dbReference type="Proteomes" id="UP000037269"/>
    </source>
</evidence>
<feature type="active site" evidence="2 3">
    <location>
        <position position="316"/>
    </location>
</feature>
<sequence length="373" mass="41342">MDTVKKQMFSLDSYRMECGREIPVTIGFETYGQLNEAKDNAILVCHFFSATSHAAGKYSPDDTEVGWWDALIGPGKAIDTDRYFVICSDTLCNIQFKNPHVITTGPRSINPQTGERYGITFPVFTYRDMTGIQRELVRSLGIEKLVAVLGPSAGGIQTLNWAVHYPDMMEACVVVISGAQMPVLTSLAYLQAAIDVIALDPKWKDGAYNEGEEPEAGLHLALSLMNLAAYQYAWYDDAFSRDAKRDVISTSYQSVPPFVQKFRGAVSERMLPYDASHYVYTARAAMMHDISRGFASLEEALGKIRARVLMIPCTSDLLFPPQYSRQAADIINRQGGRASYYEIDSPNGHMAGVVDAHLFAEPLAAFLRGQDIT</sequence>
<comment type="caution">
    <text evidence="2">Lacks conserved residue(s) required for the propagation of feature annotation.</text>
</comment>
<dbReference type="Gene3D" id="3.40.50.1820">
    <property type="entry name" value="alpha/beta hydrolase"/>
    <property type="match status" value="1"/>
</dbReference>
<keyword evidence="2" id="KW-0963">Cytoplasm</keyword>
<dbReference type="PIRSF" id="PIRSF000443">
    <property type="entry name" value="Homoser_Ac_trans"/>
    <property type="match status" value="1"/>
</dbReference>
<organism evidence="5 7">
    <name type="scientific">Aneurinibacillus migulanus</name>
    <name type="common">Bacillus migulanus</name>
    <dbReference type="NCBI Taxonomy" id="47500"/>
    <lineage>
        <taxon>Bacteria</taxon>
        <taxon>Bacillati</taxon>
        <taxon>Bacillota</taxon>
        <taxon>Bacilli</taxon>
        <taxon>Bacillales</taxon>
        <taxon>Paenibacillaceae</taxon>
        <taxon>Aneurinibacillus group</taxon>
        <taxon>Aneurinibacillus</taxon>
    </lineage>
</organism>
<feature type="active site" description="Nucleophile" evidence="3">
    <location>
        <position position="152"/>
    </location>
</feature>
<keyword evidence="1 2" id="KW-0808">Transferase</keyword>
<accession>A0A0D1XYP3</accession>
<evidence type="ECO:0000256" key="1">
    <source>
        <dbReference type="ARBA" id="ARBA00022679"/>
    </source>
</evidence>
<dbReference type="SUPFAM" id="SSF53474">
    <property type="entry name" value="alpha/beta-Hydrolases"/>
    <property type="match status" value="1"/>
</dbReference>
<protein>
    <recommendedName>
        <fullName evidence="2">Probable acyltransferase</fullName>
        <ecNumber evidence="2">2.3.1.-</ecNumber>
    </recommendedName>
</protein>
<proteinExistence type="inferred from homology"/>
<dbReference type="GO" id="GO:0009086">
    <property type="term" value="P:methionine biosynthetic process"/>
    <property type="evidence" value="ECO:0007669"/>
    <property type="project" value="TreeGrafter"/>
</dbReference>
<dbReference type="PANTHER" id="PTHR32268">
    <property type="entry name" value="HOMOSERINE O-ACETYLTRANSFERASE"/>
    <property type="match status" value="1"/>
</dbReference>
<dbReference type="Proteomes" id="UP000182836">
    <property type="component" value="Unassembled WGS sequence"/>
</dbReference>